<protein>
    <submittedName>
        <fullName evidence="1">Uncharacterized protein</fullName>
    </submittedName>
</protein>
<organism evidence="1 2">
    <name type="scientific">Pleurodeles waltl</name>
    <name type="common">Iberian ribbed newt</name>
    <dbReference type="NCBI Taxonomy" id="8319"/>
    <lineage>
        <taxon>Eukaryota</taxon>
        <taxon>Metazoa</taxon>
        <taxon>Chordata</taxon>
        <taxon>Craniata</taxon>
        <taxon>Vertebrata</taxon>
        <taxon>Euteleostomi</taxon>
        <taxon>Amphibia</taxon>
        <taxon>Batrachia</taxon>
        <taxon>Caudata</taxon>
        <taxon>Salamandroidea</taxon>
        <taxon>Salamandridae</taxon>
        <taxon>Pleurodelinae</taxon>
        <taxon>Pleurodeles</taxon>
    </lineage>
</organism>
<keyword evidence="2" id="KW-1185">Reference proteome</keyword>
<gene>
    <name evidence="1" type="ORF">NDU88_006839</name>
</gene>
<dbReference type="EMBL" id="JANPWB010000012">
    <property type="protein sequence ID" value="KAJ1118651.1"/>
    <property type="molecule type" value="Genomic_DNA"/>
</dbReference>
<dbReference type="PANTHER" id="PTHR11505">
    <property type="entry name" value="L1 TRANSPOSABLE ELEMENT-RELATED"/>
    <property type="match status" value="1"/>
</dbReference>
<accession>A0AAV7NRY4</accession>
<dbReference type="InterPro" id="IPR004244">
    <property type="entry name" value="Transposase_22"/>
</dbReference>
<proteinExistence type="predicted"/>
<evidence type="ECO:0000313" key="1">
    <source>
        <dbReference type="EMBL" id="KAJ1118651.1"/>
    </source>
</evidence>
<sequence>MGPEEGAQPSVSKTREEVATEVSVEMAVGYRSGGKKDQCSALVVDLNLQEEQTGESSPVPMGNDKQVLGISQTLRVEDGEGTARLSPMEEMIVKLAGGIKKGFSVSEANQAGLKEMCEMLENKFDLLAKRTQLLEESVESLQEDVAQIKQDLWKSKACEQDLQDKLEWIENAARRNNLRVLNIPEGKEGNDIKAYCASLIKNSLQLEETEWEIAADIQRIHRDPFRRDTARKKPQKILINFLIYALKEKILSQAVKQKSLRGNDFSFEVRLDLASVTLNRQ</sequence>
<name>A0AAV7NRY4_PLEWA</name>
<comment type="caution">
    <text evidence="1">The sequence shown here is derived from an EMBL/GenBank/DDBJ whole genome shotgun (WGS) entry which is preliminary data.</text>
</comment>
<dbReference type="Proteomes" id="UP001066276">
    <property type="component" value="Chromosome 8"/>
</dbReference>
<dbReference type="AlphaFoldDB" id="A0AAV7NRY4"/>
<reference evidence="1" key="1">
    <citation type="journal article" date="2022" name="bioRxiv">
        <title>Sequencing and chromosome-scale assembly of the giantPleurodeles waltlgenome.</title>
        <authorList>
            <person name="Brown T."/>
            <person name="Elewa A."/>
            <person name="Iarovenko S."/>
            <person name="Subramanian E."/>
            <person name="Araus A.J."/>
            <person name="Petzold A."/>
            <person name="Susuki M."/>
            <person name="Suzuki K.-i.T."/>
            <person name="Hayashi T."/>
            <person name="Toyoda A."/>
            <person name="Oliveira C."/>
            <person name="Osipova E."/>
            <person name="Leigh N.D."/>
            <person name="Simon A."/>
            <person name="Yun M.H."/>
        </authorList>
    </citation>
    <scope>NUCLEOTIDE SEQUENCE</scope>
    <source>
        <strain evidence="1">20211129_DDA</strain>
        <tissue evidence="1">Liver</tissue>
    </source>
</reference>
<evidence type="ECO:0000313" key="2">
    <source>
        <dbReference type="Proteomes" id="UP001066276"/>
    </source>
</evidence>
<dbReference type="Gene3D" id="3.30.70.1820">
    <property type="entry name" value="L1 transposable element, RRM domain"/>
    <property type="match status" value="1"/>
</dbReference>